<dbReference type="InterPro" id="IPR036397">
    <property type="entry name" value="RNaseH_sf"/>
</dbReference>
<dbReference type="GO" id="GO:0003676">
    <property type="term" value="F:nucleic acid binding"/>
    <property type="evidence" value="ECO:0007669"/>
    <property type="project" value="InterPro"/>
</dbReference>
<dbReference type="InterPro" id="IPR002156">
    <property type="entry name" value="RNaseH_domain"/>
</dbReference>
<dbReference type="Pfam" id="PF13456">
    <property type="entry name" value="RVT_3"/>
    <property type="match status" value="1"/>
</dbReference>
<dbReference type="InterPro" id="IPR053151">
    <property type="entry name" value="RNase_H-like"/>
</dbReference>
<organism evidence="2 3">
    <name type="scientific">Gossypium arboreum</name>
    <name type="common">Tree cotton</name>
    <name type="synonym">Gossypium nanking</name>
    <dbReference type="NCBI Taxonomy" id="29729"/>
    <lineage>
        <taxon>Eukaryota</taxon>
        <taxon>Viridiplantae</taxon>
        <taxon>Streptophyta</taxon>
        <taxon>Embryophyta</taxon>
        <taxon>Tracheophyta</taxon>
        <taxon>Spermatophyta</taxon>
        <taxon>Magnoliopsida</taxon>
        <taxon>eudicotyledons</taxon>
        <taxon>Gunneridae</taxon>
        <taxon>Pentapetalae</taxon>
        <taxon>rosids</taxon>
        <taxon>malvids</taxon>
        <taxon>Malvales</taxon>
        <taxon>Malvaceae</taxon>
        <taxon>Malvoideae</taxon>
        <taxon>Gossypium</taxon>
    </lineage>
</organism>
<proteinExistence type="predicted"/>
<evidence type="ECO:0000313" key="2">
    <source>
        <dbReference type="EMBL" id="KHG24416.1"/>
    </source>
</evidence>
<gene>
    <name evidence="2" type="ORF">F383_07301</name>
</gene>
<sequence length="258" mass="28918">MFGRRLSSKGQVWSHLTTNPRALLTGFKIFTLTAITTKQIRISKPPLTTDKSPFLLIDLFSCVHGVEKPFVGVDRGTLVGVAGDYSCGAEPMGNPRVSKNWKKFGPIGLDFFHSSIGPWLGTCFAWARSYASSNLSWLQPNPMVSTMHWSSLEQRWIKLNMDGVVSSSSNNVLVGGVFRDANVRRLYGFSMMVGKETIFLFEVRAMLEGLRIEWEKGYKKLELECDNALLMEFLLAALLFTSRGHDCGCDNEPAHKKR</sequence>
<evidence type="ECO:0000313" key="3">
    <source>
        <dbReference type="Proteomes" id="UP000032142"/>
    </source>
</evidence>
<protein>
    <recommendedName>
        <fullName evidence="1">RNase H type-1 domain-containing protein</fullName>
    </recommendedName>
</protein>
<accession>A0A0B0PLY2</accession>
<dbReference type="Gene3D" id="3.30.420.10">
    <property type="entry name" value="Ribonuclease H-like superfamily/Ribonuclease H"/>
    <property type="match status" value="1"/>
</dbReference>
<keyword evidence="3" id="KW-1185">Reference proteome</keyword>
<dbReference type="InterPro" id="IPR044730">
    <property type="entry name" value="RNase_H-like_dom_plant"/>
</dbReference>
<reference evidence="3" key="1">
    <citation type="submission" date="2014-09" db="EMBL/GenBank/DDBJ databases">
        <authorList>
            <person name="Mudge J."/>
            <person name="Ramaraj T."/>
            <person name="Lindquist I.E."/>
            <person name="Bharti A.K."/>
            <person name="Sundararajan A."/>
            <person name="Cameron C.T."/>
            <person name="Woodward J.E."/>
            <person name="May G.D."/>
            <person name="Brubaker C."/>
            <person name="Broadhvest J."/>
            <person name="Wilkins T.A."/>
        </authorList>
    </citation>
    <scope>NUCLEOTIDE SEQUENCE</scope>
    <source>
        <strain evidence="3">cv. AKA8401</strain>
    </source>
</reference>
<dbReference type="GO" id="GO:0004523">
    <property type="term" value="F:RNA-DNA hybrid ribonuclease activity"/>
    <property type="evidence" value="ECO:0007669"/>
    <property type="project" value="InterPro"/>
</dbReference>
<dbReference type="PANTHER" id="PTHR47723:SF24">
    <property type="entry name" value="RNASE H TYPE-1 DOMAIN-CONTAINING PROTEIN"/>
    <property type="match status" value="1"/>
</dbReference>
<dbReference type="AlphaFoldDB" id="A0A0B0PLY2"/>
<feature type="domain" description="RNase H type-1" evidence="1">
    <location>
        <begin position="160"/>
        <end position="234"/>
    </location>
</feature>
<evidence type="ECO:0000259" key="1">
    <source>
        <dbReference type="Pfam" id="PF13456"/>
    </source>
</evidence>
<name>A0A0B0PLY2_GOSAR</name>
<dbReference type="CDD" id="cd06222">
    <property type="entry name" value="RNase_H_like"/>
    <property type="match status" value="1"/>
</dbReference>
<dbReference type="PANTHER" id="PTHR47723">
    <property type="entry name" value="OS05G0353850 PROTEIN"/>
    <property type="match status" value="1"/>
</dbReference>
<dbReference type="Proteomes" id="UP000032142">
    <property type="component" value="Unassembled WGS sequence"/>
</dbReference>
<dbReference type="EMBL" id="KN428724">
    <property type="protein sequence ID" value="KHG24416.1"/>
    <property type="molecule type" value="Genomic_DNA"/>
</dbReference>